<keyword evidence="2" id="KW-1133">Transmembrane helix</keyword>
<dbReference type="InterPro" id="IPR012902">
    <property type="entry name" value="N_methyl_site"/>
</dbReference>
<keyword evidence="2" id="KW-0812">Transmembrane</keyword>
<protein>
    <submittedName>
        <fullName evidence="3">Putative Pilin (Bacterial filament)</fullName>
    </submittedName>
</protein>
<dbReference type="InterPro" id="IPR045584">
    <property type="entry name" value="Pilin-like"/>
</dbReference>
<evidence type="ECO:0000256" key="1">
    <source>
        <dbReference type="ARBA" id="ARBA00022481"/>
    </source>
</evidence>
<dbReference type="PANTHER" id="PTHR30093">
    <property type="entry name" value="GENERAL SECRETION PATHWAY PROTEIN G"/>
    <property type="match status" value="1"/>
</dbReference>
<name>B3T1Q9_9ZZZZ</name>
<proteinExistence type="predicted"/>
<accession>B3T1Q9</accession>
<dbReference type="PROSITE" id="PS00409">
    <property type="entry name" value="PROKAR_NTER_METHYL"/>
    <property type="match status" value="1"/>
</dbReference>
<dbReference type="Pfam" id="PF07963">
    <property type="entry name" value="N_methyl"/>
    <property type="match status" value="1"/>
</dbReference>
<evidence type="ECO:0000313" key="3">
    <source>
        <dbReference type="EMBL" id="ABZ06518.1"/>
    </source>
</evidence>
<dbReference type="EMBL" id="EU016577">
    <property type="protein sequence ID" value="ABZ06518.1"/>
    <property type="molecule type" value="Genomic_DNA"/>
</dbReference>
<dbReference type="AlphaFoldDB" id="B3T1Q9"/>
<gene>
    <name evidence="3" type="ORF">ALOHA_HF4000010L19ctg1g32</name>
</gene>
<feature type="transmembrane region" description="Helical" evidence="2">
    <location>
        <begin position="12"/>
        <end position="35"/>
    </location>
</feature>
<reference evidence="3" key="1">
    <citation type="journal article" date="2008" name="ISME J.">
        <title>Genomic patterns of recombination, clonal divergence and environment in marine microbial populations.</title>
        <authorList>
            <person name="Konstantinidis K.T."/>
            <person name="Delong E.F."/>
        </authorList>
    </citation>
    <scope>NUCLEOTIDE SEQUENCE</scope>
</reference>
<organism evidence="3">
    <name type="scientific">uncultured marine microorganism HF4000_010L19</name>
    <dbReference type="NCBI Taxonomy" id="455518"/>
    <lineage>
        <taxon>unclassified sequences</taxon>
        <taxon>environmental samples</taxon>
    </lineage>
</organism>
<sequence>MRDRNHQGFTLIELLVVVAIIGILAAVGVVAYNGYTGAAKVNATKSNHTTVKKYIIAEVTKCELGETTVMNGKLTCSGRTASDVISAAICNANQTSN</sequence>
<evidence type="ECO:0000256" key="2">
    <source>
        <dbReference type="SAM" id="Phobius"/>
    </source>
</evidence>
<dbReference type="PANTHER" id="PTHR30093:SF34">
    <property type="entry name" value="PREPILIN PEPTIDASE-DEPENDENT PROTEIN D"/>
    <property type="match status" value="1"/>
</dbReference>
<keyword evidence="2" id="KW-0472">Membrane</keyword>
<dbReference type="Gene3D" id="3.30.700.10">
    <property type="entry name" value="Glycoprotein, Type 4 Pilin"/>
    <property type="match status" value="1"/>
</dbReference>
<dbReference type="NCBIfam" id="TIGR02532">
    <property type="entry name" value="IV_pilin_GFxxxE"/>
    <property type="match status" value="1"/>
</dbReference>
<dbReference type="SUPFAM" id="SSF54523">
    <property type="entry name" value="Pili subunits"/>
    <property type="match status" value="1"/>
</dbReference>
<keyword evidence="1" id="KW-0488">Methylation</keyword>